<dbReference type="SUPFAM" id="SSF103473">
    <property type="entry name" value="MFS general substrate transporter"/>
    <property type="match status" value="1"/>
</dbReference>
<gene>
    <name evidence="7" type="ORF">L596_025851</name>
</gene>
<evidence type="ECO:0000256" key="4">
    <source>
        <dbReference type="ARBA" id="ARBA00023136"/>
    </source>
</evidence>
<evidence type="ECO:0000313" key="8">
    <source>
        <dbReference type="Proteomes" id="UP000298663"/>
    </source>
</evidence>
<accession>A0A4U5M901</accession>
<organism evidence="7 8">
    <name type="scientific">Steinernema carpocapsae</name>
    <name type="common">Entomopathogenic nematode</name>
    <dbReference type="NCBI Taxonomy" id="34508"/>
    <lineage>
        <taxon>Eukaryota</taxon>
        <taxon>Metazoa</taxon>
        <taxon>Ecdysozoa</taxon>
        <taxon>Nematoda</taxon>
        <taxon>Chromadorea</taxon>
        <taxon>Rhabditida</taxon>
        <taxon>Tylenchina</taxon>
        <taxon>Panagrolaimomorpha</taxon>
        <taxon>Strongyloidoidea</taxon>
        <taxon>Steinernematidae</taxon>
        <taxon>Steinernema</taxon>
    </lineage>
</organism>
<sequence>MNANEQKNQKPEEPENPNAEEPKKSSEKAEKSEEQMSLGYEVPRTSFLIKVLSIVFVMFALLAAAASFPLFFSETHNVRLFFCNFYWIGIILASVFGLILVMMMLVPQVKMVSPENVFGLIALIFTAAGSLLFLSSWKNFYGTALAVSSTAILTGFIMVLAKFSSIDFQRKRFIWVCIAFGMFLYGIGVAMVICVVGVPEKNLREFFGYELVVSFYFVFLFSVFLANNAQLVIGGRKYHLSLGRR</sequence>
<keyword evidence="4 5" id="KW-0472">Membrane</keyword>
<dbReference type="PANTHER" id="PTHR23291">
    <property type="entry name" value="BAX INHIBITOR-RELATED"/>
    <property type="match status" value="1"/>
</dbReference>
<reference evidence="7 8" key="1">
    <citation type="journal article" date="2015" name="Genome Biol.">
        <title>Comparative genomics of Steinernema reveals deeply conserved gene regulatory networks.</title>
        <authorList>
            <person name="Dillman A.R."/>
            <person name="Macchietto M."/>
            <person name="Porter C.F."/>
            <person name="Rogers A."/>
            <person name="Williams B."/>
            <person name="Antoshechkin I."/>
            <person name="Lee M.M."/>
            <person name="Goodwin Z."/>
            <person name="Lu X."/>
            <person name="Lewis E.E."/>
            <person name="Goodrich-Blair H."/>
            <person name="Stock S.P."/>
            <person name="Adams B.J."/>
            <person name="Sternberg P.W."/>
            <person name="Mortazavi A."/>
        </authorList>
    </citation>
    <scope>NUCLEOTIDE SEQUENCE [LARGE SCALE GENOMIC DNA]</scope>
    <source>
        <strain evidence="7 8">ALL</strain>
    </source>
</reference>
<feature type="region of interest" description="Disordered" evidence="6">
    <location>
        <begin position="1"/>
        <end position="30"/>
    </location>
</feature>
<feature type="transmembrane region" description="Helical" evidence="5">
    <location>
        <begin position="173"/>
        <end position="199"/>
    </location>
</feature>
<feature type="compositionally biased region" description="Basic and acidic residues" evidence="6">
    <location>
        <begin position="20"/>
        <end position="30"/>
    </location>
</feature>
<dbReference type="InterPro" id="IPR036259">
    <property type="entry name" value="MFS_trans_sf"/>
</dbReference>
<evidence type="ECO:0000256" key="5">
    <source>
        <dbReference type="RuleBase" id="RU004379"/>
    </source>
</evidence>
<evidence type="ECO:0000256" key="3">
    <source>
        <dbReference type="ARBA" id="ARBA00022989"/>
    </source>
</evidence>
<dbReference type="AlphaFoldDB" id="A0A4U5M901"/>
<evidence type="ECO:0000313" key="7">
    <source>
        <dbReference type="EMBL" id="TKR65446.1"/>
    </source>
</evidence>
<protein>
    <submittedName>
        <fullName evidence="7">Uncharacterized protein</fullName>
    </submittedName>
</protein>
<comment type="caution">
    <text evidence="7">The sequence shown here is derived from an EMBL/GenBank/DDBJ whole genome shotgun (WGS) entry which is preliminary data.</text>
</comment>
<dbReference type="GO" id="GO:0016020">
    <property type="term" value="C:membrane"/>
    <property type="evidence" value="ECO:0007669"/>
    <property type="project" value="UniProtKB-SubCell"/>
</dbReference>
<dbReference type="STRING" id="34508.A0A4U5M901"/>
<evidence type="ECO:0000256" key="2">
    <source>
        <dbReference type="ARBA" id="ARBA00022692"/>
    </source>
</evidence>
<keyword evidence="2 5" id="KW-0812">Transmembrane</keyword>
<keyword evidence="8" id="KW-1185">Reference proteome</keyword>
<comment type="similarity">
    <text evidence="5">Belongs to the BI1 family.</text>
</comment>
<dbReference type="InterPro" id="IPR006214">
    <property type="entry name" value="Bax_inhibitor_1-related"/>
</dbReference>
<name>A0A4U5M901_STECR</name>
<evidence type="ECO:0000256" key="6">
    <source>
        <dbReference type="SAM" id="MobiDB-lite"/>
    </source>
</evidence>
<dbReference type="Proteomes" id="UP000298663">
    <property type="component" value="Unassembled WGS sequence"/>
</dbReference>
<dbReference type="EMBL" id="AZBU02000009">
    <property type="protein sequence ID" value="TKR65446.1"/>
    <property type="molecule type" value="Genomic_DNA"/>
</dbReference>
<feature type="transmembrane region" description="Helical" evidence="5">
    <location>
        <begin position="140"/>
        <end position="161"/>
    </location>
</feature>
<proteinExistence type="inferred from homology"/>
<reference evidence="7 8" key="2">
    <citation type="journal article" date="2019" name="G3 (Bethesda)">
        <title>Hybrid Assembly of the Genome of the Entomopathogenic Nematode Steinernema carpocapsae Identifies the X-Chromosome.</title>
        <authorList>
            <person name="Serra L."/>
            <person name="Macchietto M."/>
            <person name="Macias-Munoz A."/>
            <person name="McGill C.J."/>
            <person name="Rodriguez I.M."/>
            <person name="Rodriguez B."/>
            <person name="Murad R."/>
            <person name="Mortazavi A."/>
        </authorList>
    </citation>
    <scope>NUCLEOTIDE SEQUENCE [LARGE SCALE GENOMIC DNA]</scope>
    <source>
        <strain evidence="7 8">ALL</strain>
    </source>
</reference>
<evidence type="ECO:0000256" key="1">
    <source>
        <dbReference type="ARBA" id="ARBA00004141"/>
    </source>
</evidence>
<feature type="transmembrane region" description="Helical" evidence="5">
    <location>
        <begin position="47"/>
        <end position="72"/>
    </location>
</feature>
<comment type="subcellular location">
    <subcellularLocation>
        <location evidence="1">Membrane</location>
        <topology evidence="1">Multi-pass membrane protein</topology>
    </subcellularLocation>
</comment>
<feature type="transmembrane region" description="Helical" evidence="5">
    <location>
        <begin position="117"/>
        <end position="134"/>
    </location>
</feature>
<feature type="transmembrane region" description="Helical" evidence="5">
    <location>
        <begin position="211"/>
        <end position="235"/>
    </location>
</feature>
<keyword evidence="3 5" id="KW-1133">Transmembrane helix</keyword>
<dbReference type="PANTHER" id="PTHR23291:SF50">
    <property type="entry name" value="PROTEIN LIFEGUARD 4"/>
    <property type="match status" value="1"/>
</dbReference>
<feature type="transmembrane region" description="Helical" evidence="5">
    <location>
        <begin position="84"/>
        <end position="105"/>
    </location>
</feature>